<reference evidence="6 7" key="1">
    <citation type="submission" date="2022-01" db="EMBL/GenBank/DDBJ databases">
        <title>Novel bile acid biosynthetic pathways are enriched in the microbiome of centenarians.</title>
        <authorList>
            <person name="Sato Y."/>
            <person name="Atarashi K."/>
            <person name="Plichta R.D."/>
            <person name="Arai Y."/>
            <person name="Sasajima S."/>
            <person name="Kearney M.S."/>
            <person name="Suda W."/>
            <person name="Takeshita K."/>
            <person name="Sasaki T."/>
            <person name="Okamoto S."/>
            <person name="Skelly N.A."/>
            <person name="Okamura Y."/>
            <person name="Vlamakis H."/>
            <person name="Li Y."/>
            <person name="Tanoue T."/>
            <person name="Takei H."/>
            <person name="Nittono H."/>
            <person name="Narushima S."/>
            <person name="Irie J."/>
            <person name="Itoh H."/>
            <person name="Moriya K."/>
            <person name="Sugiura Y."/>
            <person name="Suematsu M."/>
            <person name="Moritoki N."/>
            <person name="Shibata S."/>
            <person name="Littman R.D."/>
            <person name="Fischbach A.M."/>
            <person name="Uwamino Y."/>
            <person name="Inoue T."/>
            <person name="Honda A."/>
            <person name="Hattori M."/>
            <person name="Murai T."/>
            <person name="Xavier J.R."/>
            <person name="Hirose N."/>
            <person name="Honda K."/>
        </authorList>
    </citation>
    <scope>NUCLEOTIDE SEQUENCE [LARGE SCALE GENOMIC DNA]</scope>
    <source>
        <strain evidence="6 7">CE91-St30</strain>
    </source>
</reference>
<evidence type="ECO:0000313" key="7">
    <source>
        <dbReference type="Proteomes" id="UP001320544"/>
    </source>
</evidence>
<accession>A0ABM7WK14</accession>
<evidence type="ECO:0000313" key="6">
    <source>
        <dbReference type="EMBL" id="BDE96687.1"/>
    </source>
</evidence>
<dbReference type="Proteomes" id="UP001320544">
    <property type="component" value="Chromosome"/>
</dbReference>
<dbReference type="RefSeq" id="WP_102379494.1">
    <property type="nucleotide sequence ID" value="NZ_AP025564.1"/>
</dbReference>
<dbReference type="Gene3D" id="3.40.5.90">
    <property type="entry name" value="CDGSH iron-sulfur domain, mitoNEET-type"/>
    <property type="match status" value="2"/>
</dbReference>
<evidence type="ECO:0000256" key="3">
    <source>
        <dbReference type="ARBA" id="ARBA00023004"/>
    </source>
</evidence>
<dbReference type="InterPro" id="IPR052950">
    <property type="entry name" value="CISD"/>
</dbReference>
<dbReference type="PANTHER" id="PTHR46491">
    <property type="entry name" value="CDGSH IRON SULFUR DOMAIN PROTEIN HOMOLOG"/>
    <property type="match status" value="1"/>
</dbReference>
<evidence type="ECO:0000256" key="2">
    <source>
        <dbReference type="ARBA" id="ARBA00022723"/>
    </source>
</evidence>
<keyword evidence="7" id="KW-1185">Reference proteome</keyword>
<name>A0ABM7WK14_9ACTN</name>
<evidence type="ECO:0000256" key="1">
    <source>
        <dbReference type="ARBA" id="ARBA00022714"/>
    </source>
</evidence>
<proteinExistence type="predicted"/>
<dbReference type="Pfam" id="PF09360">
    <property type="entry name" value="zf-CDGSH"/>
    <property type="match status" value="2"/>
</dbReference>
<keyword evidence="1" id="KW-0001">2Fe-2S</keyword>
<feature type="domain" description="Iron-binding zinc finger CDGSH type" evidence="5">
    <location>
        <begin position="48"/>
        <end position="83"/>
    </location>
</feature>
<dbReference type="EMBL" id="AP025564">
    <property type="protein sequence ID" value="BDE96687.1"/>
    <property type="molecule type" value="Genomic_DNA"/>
</dbReference>
<evidence type="ECO:0000259" key="5">
    <source>
        <dbReference type="SMART" id="SM00704"/>
    </source>
</evidence>
<feature type="domain" description="Iron-binding zinc finger CDGSH type" evidence="5">
    <location>
        <begin position="196"/>
        <end position="233"/>
    </location>
</feature>
<organism evidence="6 7">
    <name type="scientific">Raoultibacter timonensis</name>
    <dbReference type="NCBI Taxonomy" id="1907662"/>
    <lineage>
        <taxon>Bacteria</taxon>
        <taxon>Bacillati</taxon>
        <taxon>Actinomycetota</taxon>
        <taxon>Coriobacteriia</taxon>
        <taxon>Eggerthellales</taxon>
        <taxon>Eggerthellaceae</taxon>
        <taxon>Raoultibacter</taxon>
    </lineage>
</organism>
<dbReference type="PANTHER" id="PTHR46491:SF3">
    <property type="entry name" value="CDGSH IRON-SULFUR DOMAIN-CONTAINING PROTEIN 3, MITOCHONDRIAL"/>
    <property type="match status" value="1"/>
</dbReference>
<protein>
    <submittedName>
        <fullName evidence="6">Iron-binding protein</fullName>
    </submittedName>
</protein>
<keyword evidence="4" id="KW-0411">Iron-sulfur</keyword>
<dbReference type="InterPro" id="IPR018967">
    <property type="entry name" value="FeS-contain_CDGSH-typ"/>
</dbReference>
<gene>
    <name evidence="6" type="ORF">CE91St30_20200</name>
</gene>
<dbReference type="InterPro" id="IPR042216">
    <property type="entry name" value="MitoNEET_CISD"/>
</dbReference>
<sequence length="236" mass="26208">MENPTQPDSPCGNGMKITVAEDGPYIVCGHVPLKREIITLVGGHREYELDRIFETEETYALCRCGHTKTPPFCDGSHIEAHFKGTETASKEDFLDRADLYPGGGVDLFDDNRCAFARFCHREEGDVWSLTEASDDPHLMDEAVKASTDCPAGRLVHRRNDDGTLIEPDLEPEISLLEDPEKGVSACLYVKGGIPLESADGTMYELRNRYALCRCGQSRNKPFCDAMHVPAEFHDGL</sequence>
<dbReference type="SMART" id="SM00704">
    <property type="entry name" value="ZnF_CDGSH"/>
    <property type="match status" value="2"/>
</dbReference>
<keyword evidence="3" id="KW-0408">Iron</keyword>
<keyword evidence="2" id="KW-0479">Metal-binding</keyword>
<evidence type="ECO:0000256" key="4">
    <source>
        <dbReference type="ARBA" id="ARBA00023014"/>
    </source>
</evidence>